<feature type="compositionally biased region" description="Basic and acidic residues" evidence="1">
    <location>
        <begin position="14"/>
        <end position="25"/>
    </location>
</feature>
<protein>
    <submittedName>
        <fullName evidence="2">Uncharacterized protein</fullName>
    </submittedName>
</protein>
<evidence type="ECO:0000313" key="3">
    <source>
        <dbReference type="Proteomes" id="UP001497444"/>
    </source>
</evidence>
<keyword evidence="3" id="KW-1185">Reference proteome</keyword>
<comment type="caution">
    <text evidence="2">The sequence shown here is derived from an EMBL/GenBank/DDBJ whole genome shotgun (WGS) entry which is preliminary data.</text>
</comment>
<accession>A0ABP0VIF2</accession>
<name>A0ABP0VIF2_9BRYO</name>
<feature type="region of interest" description="Disordered" evidence="1">
    <location>
        <begin position="1"/>
        <end position="36"/>
    </location>
</feature>
<dbReference type="Proteomes" id="UP001497444">
    <property type="component" value="Unassembled WGS sequence"/>
</dbReference>
<feature type="compositionally biased region" description="Low complexity" evidence="1">
    <location>
        <begin position="26"/>
        <end position="36"/>
    </location>
</feature>
<evidence type="ECO:0000256" key="1">
    <source>
        <dbReference type="SAM" id="MobiDB-lite"/>
    </source>
</evidence>
<proteinExistence type="predicted"/>
<reference evidence="2" key="1">
    <citation type="submission" date="2024-02" db="EMBL/GenBank/DDBJ databases">
        <authorList>
            <consortium name="ELIXIR-Norway"/>
            <consortium name="Elixir Norway"/>
        </authorList>
    </citation>
    <scope>NUCLEOTIDE SEQUENCE</scope>
</reference>
<feature type="compositionally biased region" description="Polar residues" evidence="1">
    <location>
        <begin position="1"/>
        <end position="12"/>
    </location>
</feature>
<evidence type="ECO:0000313" key="2">
    <source>
        <dbReference type="EMBL" id="CAK9254199.1"/>
    </source>
</evidence>
<dbReference type="EMBL" id="CAXAQS010000994">
    <property type="protein sequence ID" value="CAK9254199.1"/>
    <property type="molecule type" value="Genomic_DNA"/>
</dbReference>
<gene>
    <name evidence="2" type="ORF">CSSPJE1EN1_LOCUS29577</name>
</gene>
<sequence>MADPVYQSQLARQQKREDAELDLTKRNTAANETRANASLIKAKIPKKPTLKNRKLKPMVKTRQALDSIETLGKGTSRETAFDFVNNELVKRGYPSETLVEVQPAKAATGQTAPYSRVWDPEAYAAAESIGGEIPFMPTSGDVPLIPSAVNAIDKKVDEVTEGYTTIPEDEKALHEGGLKPQVL</sequence>
<organism evidence="2 3">
    <name type="scientific">Sphagnum jensenii</name>
    <dbReference type="NCBI Taxonomy" id="128206"/>
    <lineage>
        <taxon>Eukaryota</taxon>
        <taxon>Viridiplantae</taxon>
        <taxon>Streptophyta</taxon>
        <taxon>Embryophyta</taxon>
        <taxon>Bryophyta</taxon>
        <taxon>Sphagnophytina</taxon>
        <taxon>Sphagnopsida</taxon>
        <taxon>Sphagnales</taxon>
        <taxon>Sphagnaceae</taxon>
        <taxon>Sphagnum</taxon>
    </lineage>
</organism>